<evidence type="ECO:0000313" key="1">
    <source>
        <dbReference type="EMBL" id="CAB4137995.1"/>
    </source>
</evidence>
<name>A0A6J5LU55_9CAUD</name>
<proteinExistence type="predicted"/>
<reference evidence="1" key="1">
    <citation type="submission" date="2020-04" db="EMBL/GenBank/DDBJ databases">
        <authorList>
            <person name="Chiriac C."/>
            <person name="Salcher M."/>
            <person name="Ghai R."/>
            <person name="Kavagutti S V."/>
        </authorList>
    </citation>
    <scope>NUCLEOTIDE SEQUENCE</scope>
</reference>
<accession>A0A6J5LU55</accession>
<sequence>MKIIKLDRRYRWYPEFEHAIYFPMREWKTYERVVEWFYQQYGVAEYWKSTETGPRYTPNPMWRFDKKKRRIYLKNQADISMALLMS</sequence>
<gene>
    <name evidence="1" type="ORF">UFOVP328_188</name>
</gene>
<dbReference type="EMBL" id="LR796341">
    <property type="protein sequence ID" value="CAB4137995.1"/>
    <property type="molecule type" value="Genomic_DNA"/>
</dbReference>
<organism evidence="1">
    <name type="scientific">uncultured Caudovirales phage</name>
    <dbReference type="NCBI Taxonomy" id="2100421"/>
    <lineage>
        <taxon>Viruses</taxon>
        <taxon>Duplodnaviria</taxon>
        <taxon>Heunggongvirae</taxon>
        <taxon>Uroviricota</taxon>
        <taxon>Caudoviricetes</taxon>
        <taxon>Peduoviridae</taxon>
        <taxon>Maltschvirus</taxon>
        <taxon>Maltschvirus maltsch</taxon>
    </lineage>
</organism>
<protein>
    <submittedName>
        <fullName evidence="1">Uncharacterized protein</fullName>
    </submittedName>
</protein>